<evidence type="ECO:0000313" key="3">
    <source>
        <dbReference type="Proteomes" id="UP001500957"/>
    </source>
</evidence>
<keyword evidence="1" id="KW-0732">Signal</keyword>
<feature type="chain" id="PRO_5047198264" evidence="1">
    <location>
        <begin position="31"/>
        <end position="160"/>
    </location>
</feature>
<comment type="caution">
    <text evidence="2">The sequence shown here is derived from an EMBL/GenBank/DDBJ whole genome shotgun (WGS) entry which is preliminary data.</text>
</comment>
<gene>
    <name evidence="2" type="ORF">GCM10009547_35340</name>
</gene>
<feature type="signal peptide" evidence="1">
    <location>
        <begin position="1"/>
        <end position="30"/>
    </location>
</feature>
<dbReference type="RefSeq" id="WP_344607173.1">
    <property type="nucleotide sequence ID" value="NZ_BAAAHE010000032.1"/>
</dbReference>
<keyword evidence="3" id="KW-1185">Reference proteome</keyword>
<dbReference type="Proteomes" id="UP001500957">
    <property type="component" value="Unassembled WGS sequence"/>
</dbReference>
<evidence type="ECO:0000313" key="2">
    <source>
        <dbReference type="EMBL" id="GAA0628601.1"/>
    </source>
</evidence>
<evidence type="ECO:0000256" key="1">
    <source>
        <dbReference type="SAM" id="SignalP"/>
    </source>
</evidence>
<name>A0ABN1H494_9ACTN</name>
<dbReference type="EMBL" id="BAAAHE010000032">
    <property type="protein sequence ID" value="GAA0628601.1"/>
    <property type="molecule type" value="Genomic_DNA"/>
</dbReference>
<proteinExistence type="predicted"/>
<organism evidence="2 3">
    <name type="scientific">Sporichthya brevicatena</name>
    <dbReference type="NCBI Taxonomy" id="171442"/>
    <lineage>
        <taxon>Bacteria</taxon>
        <taxon>Bacillati</taxon>
        <taxon>Actinomycetota</taxon>
        <taxon>Actinomycetes</taxon>
        <taxon>Sporichthyales</taxon>
        <taxon>Sporichthyaceae</taxon>
        <taxon>Sporichthya</taxon>
    </lineage>
</organism>
<reference evidence="2 3" key="1">
    <citation type="journal article" date="2019" name="Int. J. Syst. Evol. Microbiol.">
        <title>The Global Catalogue of Microorganisms (GCM) 10K type strain sequencing project: providing services to taxonomists for standard genome sequencing and annotation.</title>
        <authorList>
            <consortium name="The Broad Institute Genomics Platform"/>
            <consortium name="The Broad Institute Genome Sequencing Center for Infectious Disease"/>
            <person name="Wu L."/>
            <person name="Ma J."/>
        </authorList>
    </citation>
    <scope>NUCLEOTIDE SEQUENCE [LARGE SCALE GENOMIC DNA]</scope>
    <source>
        <strain evidence="2 3">JCM 10671</strain>
    </source>
</reference>
<protein>
    <submittedName>
        <fullName evidence="2">Uncharacterized protein</fullName>
    </submittedName>
</protein>
<accession>A0ABN1H494</accession>
<sequence length="160" mass="17122">MKRSLALSTGSALVATAVGVTGFLVSGASAGAQSTTRVDTQVAAAGSGKFVVCHQGFGKHRALNTSFGWEGLESGHATSSTSTDYFRARGCKTQASGIEERSRFTAFFKAKPPYRLKSVSVQQTDGTKVTFTHNSRGLRVVMGPGDEVTVTYRWVRPKRR</sequence>